<dbReference type="STRING" id="454194.PYK22_00357"/>
<feature type="compositionally biased region" description="Polar residues" evidence="2">
    <location>
        <begin position="58"/>
        <end position="81"/>
    </location>
</feature>
<gene>
    <name evidence="4" type="ORF">PYK22_00357</name>
</gene>
<feature type="signal peptide" evidence="3">
    <location>
        <begin position="1"/>
        <end position="23"/>
    </location>
</feature>
<keyword evidence="3" id="KW-0732">Signal</keyword>
<keyword evidence="5" id="KW-1185">Reference proteome</keyword>
<proteinExistence type="inferred from homology"/>
<protein>
    <submittedName>
        <fullName evidence="4">Outer membrane protein</fullName>
    </submittedName>
</protein>
<accession>A0A0B6WVQ7</accession>
<evidence type="ECO:0000256" key="3">
    <source>
        <dbReference type="SAM" id="SignalP"/>
    </source>
</evidence>
<dbReference type="PANTHER" id="PTHR30203">
    <property type="entry name" value="OUTER MEMBRANE CATION EFFLUX PROTEIN"/>
    <property type="match status" value="1"/>
</dbReference>
<dbReference type="PANTHER" id="PTHR30203:SF33">
    <property type="entry name" value="BLR4455 PROTEIN"/>
    <property type="match status" value="1"/>
</dbReference>
<dbReference type="Pfam" id="PF02321">
    <property type="entry name" value="OEP"/>
    <property type="match status" value="2"/>
</dbReference>
<dbReference type="GO" id="GO:0015562">
    <property type="term" value="F:efflux transmembrane transporter activity"/>
    <property type="evidence" value="ECO:0007669"/>
    <property type="project" value="InterPro"/>
</dbReference>
<evidence type="ECO:0000256" key="1">
    <source>
        <dbReference type="ARBA" id="ARBA00007613"/>
    </source>
</evidence>
<name>A0A0B6WVQ7_9BACT</name>
<evidence type="ECO:0000313" key="4">
    <source>
        <dbReference type="EMBL" id="CDM64364.1"/>
    </source>
</evidence>
<dbReference type="Gene3D" id="1.20.1600.10">
    <property type="entry name" value="Outer membrane efflux proteins (OEP)"/>
    <property type="match status" value="1"/>
</dbReference>
<dbReference type="EMBL" id="CBXV010000002">
    <property type="protein sequence ID" value="CDM64364.1"/>
    <property type="molecule type" value="Genomic_DNA"/>
</dbReference>
<dbReference type="InterPro" id="IPR010131">
    <property type="entry name" value="MdtP/NodT-like"/>
</dbReference>
<dbReference type="RefSeq" id="WP_041973804.1">
    <property type="nucleotide sequence ID" value="NZ_CBXV010000002.1"/>
</dbReference>
<reference evidence="4 5" key="2">
    <citation type="submission" date="2015-01" db="EMBL/GenBank/DDBJ databases">
        <title>Complete genome sequence of Pyrinomonas methylaliphatogenes type strain K22T.</title>
        <authorList>
            <person name="Lee K.C.Y."/>
            <person name="Power J.F."/>
            <person name="Dunfield P.F."/>
            <person name="Morgan X.C."/>
            <person name="Huttenhower C."/>
            <person name="Stott M.B."/>
        </authorList>
    </citation>
    <scope>NUCLEOTIDE SEQUENCE [LARGE SCALE GENOMIC DNA]</scope>
    <source>
        <strain evidence="4 5">K22</strain>
    </source>
</reference>
<sequence precursor="true">MFGRSIVVIGLASSLVVASLAQSGGNPQAGREAEKPGAVGAPTGPEADRQPALDRANSGISSAVGGQNRTLTDSAPAQNRSVGIEPGLMPSQIPTEPPPVAPNFAAPLRPLPPPERVGVDVRDPLPLTLRDAIAMALRNNNDIDGSRINVEIAEYALRAARGAYDPVLAMEHYFERRTTPTSSTIGGGANGILTQTDTTGSFTLNGLSPFGGGSYEFTFNSSRLTTNNQFATLNPQYPSVFTFTYTQPLWRGFRFDNNRRQIEIAKRNLSLSDAQFRQRVIDVITQVEQAYWDLVFALRNLQVQIDALKQARTQVESNERLVEKGVLAPIDIVAAQTQVATFEQNVYAAQESVTRAENSLKTLILRDRLSPLWSRAITPITPVDLNPPTISLEQAVADALKNRPEIAQLQASAEINEIDVRYYRDQTKPQIDLVGTYTSNGLAGARVPTVQSPRGTSPELITRVNDISALLGLPPLQVSSTGTTSTINPSLVGGYFTSLAHLLGQDYPTYHVGVRISLPLRNRTAEANLGRALAQGRVISRQRAQLEQTIESDVRNALQALRSAQARLTAAAAARRSAELQYESEQRQLRAGTTTVFLVLQRQTDLVAARGRELQAQIDLNKAIAEFQRATGITLSAHNVSILRDGAGGHPTSFEVGSGDGIEDGIFTKSLFEAHKEGDGARAEQ</sequence>
<comment type="similarity">
    <text evidence="1">Belongs to the outer membrane factor (OMF) (TC 1.B.17) family.</text>
</comment>
<feature type="region of interest" description="Disordered" evidence="2">
    <location>
        <begin position="23"/>
        <end position="96"/>
    </location>
</feature>
<reference evidence="4 5" key="1">
    <citation type="submission" date="2013-12" db="EMBL/GenBank/DDBJ databases">
        <authorList>
            <person name="Stott M."/>
        </authorList>
    </citation>
    <scope>NUCLEOTIDE SEQUENCE [LARGE SCALE GENOMIC DNA]</scope>
    <source>
        <strain evidence="4 5">K22</strain>
    </source>
</reference>
<evidence type="ECO:0000256" key="2">
    <source>
        <dbReference type="SAM" id="MobiDB-lite"/>
    </source>
</evidence>
<dbReference type="SUPFAM" id="SSF56954">
    <property type="entry name" value="Outer membrane efflux proteins (OEP)"/>
    <property type="match status" value="1"/>
</dbReference>
<feature type="chain" id="PRO_5002123020" evidence="3">
    <location>
        <begin position="24"/>
        <end position="685"/>
    </location>
</feature>
<organism evidence="4 5">
    <name type="scientific">Pyrinomonas methylaliphatogenes</name>
    <dbReference type="NCBI Taxonomy" id="454194"/>
    <lineage>
        <taxon>Bacteria</taxon>
        <taxon>Pseudomonadati</taxon>
        <taxon>Acidobacteriota</taxon>
        <taxon>Blastocatellia</taxon>
        <taxon>Blastocatellales</taxon>
        <taxon>Pyrinomonadaceae</taxon>
        <taxon>Pyrinomonas</taxon>
    </lineage>
</organism>
<dbReference type="Proteomes" id="UP000031518">
    <property type="component" value="Unassembled WGS sequence"/>
</dbReference>
<dbReference type="InterPro" id="IPR003423">
    <property type="entry name" value="OMP_efflux"/>
</dbReference>
<evidence type="ECO:0000313" key="5">
    <source>
        <dbReference type="Proteomes" id="UP000031518"/>
    </source>
</evidence>
<dbReference type="AlphaFoldDB" id="A0A0B6WVQ7"/>